<keyword evidence="1" id="KW-0808">Transferase</keyword>
<comment type="caution">
    <text evidence="1">The sequence shown here is derived from an EMBL/GenBank/DDBJ whole genome shotgun (WGS) entry which is preliminary data.</text>
</comment>
<protein>
    <submittedName>
        <fullName evidence="1">Ubiquitin fusion degradation protein 4</fullName>
        <ecNumber evidence="1">2.3.2.26</ecNumber>
    </submittedName>
</protein>
<dbReference type="EC" id="2.3.2.26" evidence="1"/>
<dbReference type="EMBL" id="JANBVB010000189">
    <property type="protein sequence ID" value="KAJ2896523.1"/>
    <property type="molecule type" value="Genomic_DNA"/>
</dbReference>
<evidence type="ECO:0000313" key="2">
    <source>
        <dbReference type="Proteomes" id="UP001139981"/>
    </source>
</evidence>
<name>A0ACC1M595_9FUNG</name>
<proteinExistence type="predicted"/>
<reference evidence="1" key="1">
    <citation type="submission" date="2022-07" db="EMBL/GenBank/DDBJ databases">
        <title>Phylogenomic reconstructions and comparative analyses of Kickxellomycotina fungi.</title>
        <authorList>
            <person name="Reynolds N.K."/>
            <person name="Stajich J.E."/>
            <person name="Barry K."/>
            <person name="Grigoriev I.V."/>
            <person name="Crous P."/>
            <person name="Smith M.E."/>
        </authorList>
    </citation>
    <scope>NUCLEOTIDE SEQUENCE</scope>
    <source>
        <strain evidence="1">CBS 190363</strain>
    </source>
</reference>
<accession>A0ACC1M595</accession>
<organism evidence="1 2">
    <name type="scientific">Coemansia aciculifera</name>
    <dbReference type="NCBI Taxonomy" id="417176"/>
    <lineage>
        <taxon>Eukaryota</taxon>
        <taxon>Fungi</taxon>
        <taxon>Fungi incertae sedis</taxon>
        <taxon>Zoopagomycota</taxon>
        <taxon>Kickxellomycotina</taxon>
        <taxon>Kickxellomycetes</taxon>
        <taxon>Kickxellales</taxon>
        <taxon>Kickxellaceae</taxon>
        <taxon>Coemansia</taxon>
    </lineage>
</organism>
<keyword evidence="2" id="KW-1185">Reference proteome</keyword>
<evidence type="ECO:0000313" key="1">
    <source>
        <dbReference type="EMBL" id="KAJ2896523.1"/>
    </source>
</evidence>
<sequence length="489" mass="51907">MAICEVDIVDPDDVGMDHIEVDDHDGDEDEDEDDSSSNEDSSSDDDEGENDDESSNEDEEDEDASDSDANAEEHEGLASILGGQHAALLASAGLSIGGLNGTNQFRPLLAALKQYDNQTQQLVALQELTELLSISTEESLMGLNFGELAQSLVNLLKGADGDYGELSGFIESNADIMLLACRCLSNLLEALPLAGGLLTRIGVIDVLCSKLLEIEYIDLAEQALTTLMQVSKEFPAKVCEAGGLSACLMFLDFFATGTQRTALSCAANCAHGVTMDQFSQAKEAAQVLERTLFCADQKCAEYSCRALLSLSHAFRASPDLVDQLVSQGLLGSIIESVGPDRASATSAPPTLLLRILAAVTHSSPARAAQAMDADILPVLERIVENQLVSSVGNSNTAELRDLSARSSMRQDSAVRVSDQAWEALRLLVALLPPLPLTADAFLQAEALVVATGDTTSDVASSNPQLACLSAVLSRPRVIQQLQHTLVPTL</sequence>
<keyword evidence="1" id="KW-0012">Acyltransferase</keyword>
<gene>
    <name evidence="1" type="primary">UFD4_1</name>
    <name evidence="1" type="ORF">IWW38_001999</name>
</gene>
<dbReference type="Proteomes" id="UP001139981">
    <property type="component" value="Unassembled WGS sequence"/>
</dbReference>
<feature type="non-terminal residue" evidence="1">
    <location>
        <position position="489"/>
    </location>
</feature>